<dbReference type="SMART" id="SM00487">
    <property type="entry name" value="DEXDc"/>
    <property type="match status" value="1"/>
</dbReference>
<evidence type="ECO:0000256" key="4">
    <source>
        <dbReference type="ARBA" id="ARBA00022840"/>
    </source>
</evidence>
<dbReference type="Proteomes" id="UP000717624">
    <property type="component" value="Unassembled WGS sequence"/>
</dbReference>
<feature type="domain" description="Helicase C-terminal" evidence="8">
    <location>
        <begin position="225"/>
        <end position="372"/>
    </location>
</feature>
<dbReference type="InterPro" id="IPR011545">
    <property type="entry name" value="DEAD/DEAH_box_helicase_dom"/>
</dbReference>
<evidence type="ECO:0000259" key="8">
    <source>
        <dbReference type="PROSITE" id="PS51194"/>
    </source>
</evidence>
<evidence type="ECO:0000313" key="9">
    <source>
        <dbReference type="EMBL" id="MBM7588672.1"/>
    </source>
</evidence>
<dbReference type="Pfam" id="PF00270">
    <property type="entry name" value="DEAD"/>
    <property type="match status" value="1"/>
</dbReference>
<dbReference type="AlphaFoldDB" id="A0A938XZC0"/>
<reference evidence="9" key="1">
    <citation type="submission" date="2021-01" db="EMBL/GenBank/DDBJ databases">
        <title>Genomic Encyclopedia of Type Strains, Phase IV (KMG-IV): sequencing the most valuable type-strain genomes for metagenomic binning, comparative biology and taxonomic classification.</title>
        <authorList>
            <person name="Goeker M."/>
        </authorList>
    </citation>
    <scope>NUCLEOTIDE SEQUENCE</scope>
    <source>
        <strain evidence="9">DSM 25523</strain>
    </source>
</reference>
<keyword evidence="3 9" id="KW-0347">Helicase</keyword>
<protein>
    <recommendedName>
        <fullName evidence="5">ATP-dependent DNA helicase RecQ</fullName>
    </recommendedName>
    <alternativeName>
        <fullName evidence="6">DNA 3'-5' helicase RecQ</fullName>
    </alternativeName>
</protein>
<feature type="domain" description="Helicase ATP-binding" evidence="7">
    <location>
        <begin position="29"/>
        <end position="198"/>
    </location>
</feature>
<evidence type="ECO:0000256" key="6">
    <source>
        <dbReference type="ARBA" id="ARBA00044550"/>
    </source>
</evidence>
<evidence type="ECO:0000256" key="3">
    <source>
        <dbReference type="ARBA" id="ARBA00022806"/>
    </source>
</evidence>
<dbReference type="Pfam" id="PF00271">
    <property type="entry name" value="Helicase_C"/>
    <property type="match status" value="1"/>
</dbReference>
<dbReference type="GO" id="GO:0003676">
    <property type="term" value="F:nucleic acid binding"/>
    <property type="evidence" value="ECO:0007669"/>
    <property type="project" value="InterPro"/>
</dbReference>
<sequence>MTIKEQRLHEALQHYYGFRTFRPGQLEIIQRVLAGRSVLGLLSTGSGKSVTYQLPAQLLPGITLVVSPLISLMVDQVQRLRMRGKFSAVYLNSSLEPAETRRLLSEVEQGRYKLVYISPEKLQQPNIQQLLARRGVSLVAVDEAHCISQWGHDFRTDYLRLPEIVQKLGNPPVLAVTATATEEVQREIARLFHIHQEDIVSQSLNRGNIAYDIIAVTDEAEKREKIIEAVAKLHGPGIVYCRTRQAVEQFVATCQLAGLDKVEGYHGGMSAMDRVLIQEQFLRDELSVIVATNAFGMGIDKPNIRYVLHYHFPGSIEEYTQEVGRIGRDGQPGYAALYFAIEDLAIHQHLSQAEYPEPAVIELFVASLRAKTGLKLAYPEIAAGLDLPETQTELLLFYAEQAGLIARSDRPPYGVQVNSGFPADAANRIGQRIERARQAKRTKLTQMVNWLQQKGCYRQALAAYFGSTDDLGYDLYCCSSCGLQRIDYEQDVSRLTAALPETNWNLHEALRMLLPVELYNRGGHHH</sequence>
<dbReference type="InterPro" id="IPR014001">
    <property type="entry name" value="Helicase_ATP-bd"/>
</dbReference>
<dbReference type="Gene3D" id="3.40.50.300">
    <property type="entry name" value="P-loop containing nucleotide triphosphate hydrolases"/>
    <property type="match status" value="2"/>
</dbReference>
<dbReference type="SMART" id="SM00490">
    <property type="entry name" value="HELICc"/>
    <property type="match status" value="1"/>
</dbReference>
<dbReference type="GO" id="GO:0005524">
    <property type="term" value="F:ATP binding"/>
    <property type="evidence" value="ECO:0007669"/>
    <property type="project" value="UniProtKB-KW"/>
</dbReference>
<keyword evidence="4" id="KW-0067">ATP-binding</keyword>
<dbReference type="NCBIfam" id="TIGR00614">
    <property type="entry name" value="recQ_fam"/>
    <property type="match status" value="1"/>
</dbReference>
<dbReference type="InterPro" id="IPR032284">
    <property type="entry name" value="RecQ_Zn-bd"/>
</dbReference>
<keyword evidence="10" id="KW-1185">Reference proteome</keyword>
<proteinExistence type="predicted"/>
<dbReference type="GO" id="GO:0030894">
    <property type="term" value="C:replisome"/>
    <property type="evidence" value="ECO:0007669"/>
    <property type="project" value="TreeGrafter"/>
</dbReference>
<dbReference type="GO" id="GO:0016787">
    <property type="term" value="F:hydrolase activity"/>
    <property type="evidence" value="ECO:0007669"/>
    <property type="project" value="UniProtKB-KW"/>
</dbReference>
<dbReference type="GO" id="GO:0043590">
    <property type="term" value="C:bacterial nucleoid"/>
    <property type="evidence" value="ECO:0007669"/>
    <property type="project" value="TreeGrafter"/>
</dbReference>
<dbReference type="InterPro" id="IPR027417">
    <property type="entry name" value="P-loop_NTPase"/>
</dbReference>
<organism evidence="9 10">
    <name type="scientific">Brevibacillus fulvus</name>
    <dbReference type="NCBI Taxonomy" id="1125967"/>
    <lineage>
        <taxon>Bacteria</taxon>
        <taxon>Bacillati</taxon>
        <taxon>Bacillota</taxon>
        <taxon>Bacilli</taxon>
        <taxon>Bacillales</taxon>
        <taxon>Paenibacillaceae</taxon>
        <taxon>Brevibacillus</taxon>
    </lineage>
</organism>
<dbReference type="GO" id="GO:0009378">
    <property type="term" value="F:four-way junction helicase activity"/>
    <property type="evidence" value="ECO:0007669"/>
    <property type="project" value="TreeGrafter"/>
</dbReference>
<dbReference type="RefSeq" id="WP_204516407.1">
    <property type="nucleotide sequence ID" value="NZ_BAABIN010000009.1"/>
</dbReference>
<evidence type="ECO:0000259" key="7">
    <source>
        <dbReference type="PROSITE" id="PS51192"/>
    </source>
</evidence>
<dbReference type="CDD" id="cd17920">
    <property type="entry name" value="DEXHc_RecQ"/>
    <property type="match status" value="1"/>
</dbReference>
<dbReference type="InterPro" id="IPR001650">
    <property type="entry name" value="Helicase_C-like"/>
</dbReference>
<evidence type="ECO:0000256" key="2">
    <source>
        <dbReference type="ARBA" id="ARBA00022801"/>
    </source>
</evidence>
<evidence type="ECO:0000256" key="1">
    <source>
        <dbReference type="ARBA" id="ARBA00022741"/>
    </source>
</evidence>
<dbReference type="PANTHER" id="PTHR13710">
    <property type="entry name" value="DNA HELICASE RECQ FAMILY MEMBER"/>
    <property type="match status" value="1"/>
</dbReference>
<accession>A0A938XZC0</accession>
<dbReference type="InterPro" id="IPR004589">
    <property type="entry name" value="DNA_helicase_ATP-dep_RecQ"/>
</dbReference>
<dbReference type="GO" id="GO:0006310">
    <property type="term" value="P:DNA recombination"/>
    <property type="evidence" value="ECO:0007669"/>
    <property type="project" value="InterPro"/>
</dbReference>
<name>A0A938XZC0_9BACL</name>
<dbReference type="PANTHER" id="PTHR13710:SF84">
    <property type="entry name" value="ATP-DEPENDENT DNA HELICASE RECS-RELATED"/>
    <property type="match status" value="1"/>
</dbReference>
<dbReference type="Pfam" id="PF16124">
    <property type="entry name" value="RecQ_Zn_bind"/>
    <property type="match status" value="1"/>
</dbReference>
<dbReference type="GO" id="GO:0043138">
    <property type="term" value="F:3'-5' DNA helicase activity"/>
    <property type="evidence" value="ECO:0007669"/>
    <property type="project" value="TreeGrafter"/>
</dbReference>
<comment type="caution">
    <text evidence="9">The sequence shown here is derived from an EMBL/GenBank/DDBJ whole genome shotgun (WGS) entry which is preliminary data.</text>
</comment>
<dbReference type="PROSITE" id="PS51194">
    <property type="entry name" value="HELICASE_CTER"/>
    <property type="match status" value="1"/>
</dbReference>
<evidence type="ECO:0000256" key="5">
    <source>
        <dbReference type="ARBA" id="ARBA00044535"/>
    </source>
</evidence>
<keyword evidence="2 9" id="KW-0378">Hydrolase</keyword>
<dbReference type="EMBL" id="JAFBEB010000001">
    <property type="protein sequence ID" value="MBM7588672.1"/>
    <property type="molecule type" value="Genomic_DNA"/>
</dbReference>
<dbReference type="SUPFAM" id="SSF52540">
    <property type="entry name" value="P-loop containing nucleoside triphosphate hydrolases"/>
    <property type="match status" value="1"/>
</dbReference>
<keyword evidence="1" id="KW-0547">Nucleotide-binding</keyword>
<dbReference type="GO" id="GO:0005737">
    <property type="term" value="C:cytoplasm"/>
    <property type="evidence" value="ECO:0007669"/>
    <property type="project" value="TreeGrafter"/>
</dbReference>
<evidence type="ECO:0000313" key="10">
    <source>
        <dbReference type="Proteomes" id="UP000717624"/>
    </source>
</evidence>
<dbReference type="PROSITE" id="PS51192">
    <property type="entry name" value="HELICASE_ATP_BIND_1"/>
    <property type="match status" value="1"/>
</dbReference>
<dbReference type="FunFam" id="3.40.50.300:FF:001389">
    <property type="entry name" value="ATP-dependent DNA helicase RecQ"/>
    <property type="match status" value="1"/>
</dbReference>
<dbReference type="GO" id="GO:0006281">
    <property type="term" value="P:DNA repair"/>
    <property type="evidence" value="ECO:0007669"/>
    <property type="project" value="TreeGrafter"/>
</dbReference>
<gene>
    <name evidence="9" type="ORF">JOD01_000258</name>
</gene>